<dbReference type="EC" id="3.4.24.-" evidence="10"/>
<dbReference type="Pfam" id="PF05649">
    <property type="entry name" value="Peptidase_M13_N"/>
    <property type="match status" value="1"/>
</dbReference>
<evidence type="ECO:0000256" key="1">
    <source>
        <dbReference type="ARBA" id="ARBA00001947"/>
    </source>
</evidence>
<feature type="domain" description="Peptidase M13 C-terminal" evidence="8">
    <location>
        <begin position="442"/>
        <end position="632"/>
    </location>
</feature>
<dbReference type="PANTHER" id="PTHR11733:SF167">
    <property type="entry name" value="FI17812P1-RELATED"/>
    <property type="match status" value="1"/>
</dbReference>
<dbReference type="OrthoDB" id="9775677at2"/>
<dbReference type="EMBL" id="LR215031">
    <property type="protein sequence ID" value="VEU72736.1"/>
    <property type="molecule type" value="Genomic_DNA"/>
</dbReference>
<dbReference type="Proteomes" id="UP000289862">
    <property type="component" value="Chromosome"/>
</dbReference>
<evidence type="ECO:0000256" key="5">
    <source>
        <dbReference type="ARBA" id="ARBA00022801"/>
    </source>
</evidence>
<dbReference type="SUPFAM" id="SSF55486">
    <property type="entry name" value="Metalloproteases ('zincins'), catalytic domain"/>
    <property type="match status" value="1"/>
</dbReference>
<gene>
    <name evidence="10" type="primary">pepO_2</name>
    <name evidence="10" type="ORF">NCTC10186_00206</name>
</gene>
<dbReference type="InterPro" id="IPR000718">
    <property type="entry name" value="Peptidase_M13"/>
</dbReference>
<dbReference type="Pfam" id="PF01431">
    <property type="entry name" value="Peptidase_M13"/>
    <property type="match status" value="1"/>
</dbReference>
<dbReference type="PANTHER" id="PTHR11733">
    <property type="entry name" value="ZINC METALLOPROTEASE FAMILY M13 NEPRILYSIN-RELATED"/>
    <property type="match status" value="1"/>
</dbReference>
<dbReference type="InterPro" id="IPR024079">
    <property type="entry name" value="MetalloPept_cat_dom_sf"/>
</dbReference>
<name>A0A449AZ53_9BACT</name>
<keyword evidence="7" id="KW-0482">Metalloprotease</keyword>
<dbReference type="InterPro" id="IPR008753">
    <property type="entry name" value="Peptidase_M13_N"/>
</dbReference>
<evidence type="ECO:0000256" key="7">
    <source>
        <dbReference type="ARBA" id="ARBA00023049"/>
    </source>
</evidence>
<dbReference type="CDD" id="cd08662">
    <property type="entry name" value="M13"/>
    <property type="match status" value="1"/>
</dbReference>
<reference evidence="10 11" key="1">
    <citation type="submission" date="2019-01" db="EMBL/GenBank/DDBJ databases">
        <authorList>
            <consortium name="Pathogen Informatics"/>
        </authorList>
    </citation>
    <scope>NUCLEOTIDE SEQUENCE [LARGE SCALE GENOMIC DNA]</scope>
    <source>
        <strain evidence="10 11">NCTC10186</strain>
    </source>
</reference>
<dbReference type="GO" id="GO:0016485">
    <property type="term" value="P:protein processing"/>
    <property type="evidence" value="ECO:0007669"/>
    <property type="project" value="TreeGrafter"/>
</dbReference>
<evidence type="ECO:0000313" key="10">
    <source>
        <dbReference type="EMBL" id="VEU72736.1"/>
    </source>
</evidence>
<dbReference type="GO" id="GO:0004222">
    <property type="term" value="F:metalloendopeptidase activity"/>
    <property type="evidence" value="ECO:0007669"/>
    <property type="project" value="InterPro"/>
</dbReference>
<evidence type="ECO:0000313" key="11">
    <source>
        <dbReference type="Proteomes" id="UP000289862"/>
    </source>
</evidence>
<dbReference type="GO" id="GO:0046872">
    <property type="term" value="F:metal ion binding"/>
    <property type="evidence" value="ECO:0007669"/>
    <property type="project" value="UniProtKB-KW"/>
</dbReference>
<keyword evidence="5 10" id="KW-0378">Hydrolase</keyword>
<dbReference type="InterPro" id="IPR042089">
    <property type="entry name" value="Peptidase_M13_dom_2"/>
</dbReference>
<accession>A0A449AZ53</accession>
<evidence type="ECO:0000259" key="9">
    <source>
        <dbReference type="Pfam" id="PF05649"/>
    </source>
</evidence>
<keyword evidence="4" id="KW-0479">Metal-binding</keyword>
<dbReference type="PRINTS" id="PR00786">
    <property type="entry name" value="NEPRILYSIN"/>
</dbReference>
<evidence type="ECO:0000256" key="2">
    <source>
        <dbReference type="ARBA" id="ARBA00007357"/>
    </source>
</evidence>
<evidence type="ECO:0000256" key="6">
    <source>
        <dbReference type="ARBA" id="ARBA00022833"/>
    </source>
</evidence>
<proteinExistence type="inferred from homology"/>
<feature type="domain" description="Peptidase M13 N-terminal" evidence="9">
    <location>
        <begin position="7"/>
        <end position="385"/>
    </location>
</feature>
<sequence length="635" mass="73681">MSQKRLQDDFYDFVNAEWLATAQIPGDKSLTGAFEEMDRDLEKLLKELISDWASGKKEVPADANLHKLVTMYKMIVDTKTRDQLGWKPAQEWLNKILDLQSFSEINDRFVEFEYKYNFLPLGYGVSQDFVNNRIKVLWLGEIGTILPSRENYDKLEKEKFLSVWRNMNFKLATSFGLEADLVNKMLDQALEFDNLLKDYVLTSLQKADYVSLYHPKKLEWFENKSKVFDLIKIAKQLVSNQEIDFIAVDNPSFIENLDVIFNENTFEGYRALMFFNNLSFIAPYITEQTRAIASEYKNTLYSIEKNRDLQDFAYDVVQRYFSMPLGIYYAKTYFGEQAKKDVEKMVNNMIKIYDRRLAENDWLSPATIEKARLKLSKLGVMVGYPEEIQGYYDQYQIKSYEQGGTIPSNIFSILDALTAYNYQEYLQKTNEKLWSMSPARINAYFQPFFNHIVFPAAILSAPFYDINQGSSANYGGIGAVIAHEISHAFDNNGAQFDENGSLNSWWTPEDYQVFKEKTQKAIELFDGIETEVGKVNGQLTVSENIADIGGFSCALEAAKLEPDFDVKKFFENWARIWKILIKPEAAKRRLESDVHAPGKQRANVQLSNCDLFYETYNIQPQDKMYVAPEKRVKIW</sequence>
<organism evidence="10 11">
    <name type="scientific">Mycoplasmopsis gallopavonis</name>
    <dbReference type="NCBI Taxonomy" id="76629"/>
    <lineage>
        <taxon>Bacteria</taxon>
        <taxon>Bacillati</taxon>
        <taxon>Mycoplasmatota</taxon>
        <taxon>Mycoplasmoidales</taxon>
        <taxon>Metamycoplasmataceae</taxon>
        <taxon>Mycoplasmopsis</taxon>
    </lineage>
</organism>
<evidence type="ECO:0000256" key="4">
    <source>
        <dbReference type="ARBA" id="ARBA00022723"/>
    </source>
</evidence>
<dbReference type="GO" id="GO:0005886">
    <property type="term" value="C:plasma membrane"/>
    <property type="evidence" value="ECO:0007669"/>
    <property type="project" value="TreeGrafter"/>
</dbReference>
<evidence type="ECO:0000259" key="8">
    <source>
        <dbReference type="Pfam" id="PF01431"/>
    </source>
</evidence>
<keyword evidence="11" id="KW-1185">Reference proteome</keyword>
<comment type="similarity">
    <text evidence="2">Belongs to the peptidase M13 family.</text>
</comment>
<comment type="cofactor">
    <cofactor evidence="1">
        <name>Zn(2+)</name>
        <dbReference type="ChEBI" id="CHEBI:29105"/>
    </cofactor>
</comment>
<dbReference type="Gene3D" id="3.40.390.10">
    <property type="entry name" value="Collagenase (Catalytic Domain)"/>
    <property type="match status" value="1"/>
</dbReference>
<keyword evidence="6" id="KW-0862">Zinc</keyword>
<dbReference type="KEGG" id="mgal:NCTC10186_00206"/>
<dbReference type="RefSeq" id="WP_119571847.1">
    <property type="nucleotide sequence ID" value="NZ_LR215031.1"/>
</dbReference>
<dbReference type="AlphaFoldDB" id="A0A449AZ53"/>
<dbReference type="Gene3D" id="1.10.1380.10">
    <property type="entry name" value="Neutral endopeptidase , domain2"/>
    <property type="match status" value="1"/>
</dbReference>
<keyword evidence="3" id="KW-0645">Protease</keyword>
<dbReference type="InterPro" id="IPR018497">
    <property type="entry name" value="Peptidase_M13_C"/>
</dbReference>
<protein>
    <submittedName>
        <fullName evidence="10">Neutral endopeptidase</fullName>
        <ecNumber evidence="10">3.4.24.-</ecNumber>
    </submittedName>
</protein>
<evidence type="ECO:0000256" key="3">
    <source>
        <dbReference type="ARBA" id="ARBA00022670"/>
    </source>
</evidence>
<dbReference type="PROSITE" id="PS51885">
    <property type="entry name" value="NEPRILYSIN"/>
    <property type="match status" value="1"/>
</dbReference>